<dbReference type="CTD" id="9941541"/>
<proteinExistence type="predicted"/>
<dbReference type="EMBL" id="JH712101">
    <property type="protein sequence ID" value="EFO24345.1"/>
    <property type="molecule type" value="Genomic_DNA"/>
</dbReference>
<organism evidence="1">
    <name type="scientific">Loa loa</name>
    <name type="common">Eye worm</name>
    <name type="synonym">Filaria loa</name>
    <dbReference type="NCBI Taxonomy" id="7209"/>
    <lineage>
        <taxon>Eukaryota</taxon>
        <taxon>Metazoa</taxon>
        <taxon>Ecdysozoa</taxon>
        <taxon>Nematoda</taxon>
        <taxon>Chromadorea</taxon>
        <taxon>Rhabditida</taxon>
        <taxon>Spirurina</taxon>
        <taxon>Spiruromorpha</taxon>
        <taxon>Filarioidea</taxon>
        <taxon>Onchocercidae</taxon>
        <taxon>Loa</taxon>
    </lineage>
</organism>
<evidence type="ECO:0000313" key="1">
    <source>
        <dbReference type="EMBL" id="EFO24345.1"/>
    </source>
</evidence>
<dbReference type="InParanoid" id="A0A1S0U313"/>
<reference evidence="1" key="1">
    <citation type="submission" date="2012-04" db="EMBL/GenBank/DDBJ databases">
        <title>The Genome Sequence of Loa loa.</title>
        <authorList>
            <consortium name="The Broad Institute Genome Sequencing Platform"/>
            <consortium name="Broad Institute Genome Sequencing Center for Infectious Disease"/>
            <person name="Nutman T.B."/>
            <person name="Fink D.L."/>
            <person name="Russ C."/>
            <person name="Young S."/>
            <person name="Zeng Q."/>
            <person name="Gargeya S."/>
            <person name="Alvarado L."/>
            <person name="Berlin A."/>
            <person name="Chapman S.B."/>
            <person name="Chen Z."/>
            <person name="Freedman E."/>
            <person name="Gellesch M."/>
            <person name="Goldberg J."/>
            <person name="Griggs A."/>
            <person name="Gujja S."/>
            <person name="Heilman E.R."/>
            <person name="Heiman D."/>
            <person name="Howarth C."/>
            <person name="Mehta T."/>
            <person name="Neiman D."/>
            <person name="Pearson M."/>
            <person name="Roberts A."/>
            <person name="Saif S."/>
            <person name="Shea T."/>
            <person name="Shenoy N."/>
            <person name="Sisk P."/>
            <person name="Stolte C."/>
            <person name="Sykes S."/>
            <person name="White J."/>
            <person name="Yandava C."/>
            <person name="Haas B."/>
            <person name="Henn M.R."/>
            <person name="Nusbaum C."/>
            <person name="Birren B."/>
        </authorList>
    </citation>
    <scope>NUCLEOTIDE SEQUENCE [LARGE SCALE GENOMIC DNA]</scope>
</reference>
<dbReference type="KEGG" id="loa:LOAG_04141"/>
<dbReference type="RefSeq" id="XP_003139726.1">
    <property type="nucleotide sequence ID" value="XM_003139678.1"/>
</dbReference>
<accession>A0A1S0U313</accession>
<gene>
    <name evidence="1" type="ORF">LOAG_04141</name>
</gene>
<sequence length="112" mass="13220">MRGTYLPSWSSPPRSLRSCLRSAQRLPPHPLISTNFRILSHLDTFTADRQNIHTHTHTHTYTYTHIHIHTYTHTYTDTDTHTHTKRERKSGDLRCRRLNDCSESFPNICHNN</sequence>
<dbReference type="GeneID" id="9941541"/>
<name>A0A1S0U313_LOALO</name>
<protein>
    <submittedName>
        <fullName evidence="1">Uncharacterized protein</fullName>
    </submittedName>
</protein>
<dbReference type="AlphaFoldDB" id="A0A1S0U313"/>